<protein>
    <submittedName>
        <fullName evidence="1">Uncharacterized protein</fullName>
    </submittedName>
</protein>
<dbReference type="EMBL" id="KB456269">
    <property type="protein sequence ID" value="EMF09253.1"/>
    <property type="molecule type" value="Genomic_DNA"/>
</dbReference>
<evidence type="ECO:0000313" key="1">
    <source>
        <dbReference type="EMBL" id="EMF09253.1"/>
    </source>
</evidence>
<accession>N1QFJ3</accession>
<proteinExistence type="predicted"/>
<dbReference type="GeneID" id="27907706"/>
<evidence type="ECO:0000313" key="2">
    <source>
        <dbReference type="Proteomes" id="UP000016931"/>
    </source>
</evidence>
<reference evidence="1 2" key="1">
    <citation type="journal article" date="2012" name="PLoS Pathog.">
        <title>Diverse lifestyles and strategies of plant pathogenesis encoded in the genomes of eighteen Dothideomycetes fungi.</title>
        <authorList>
            <person name="Ohm R.A."/>
            <person name="Feau N."/>
            <person name="Henrissat B."/>
            <person name="Schoch C.L."/>
            <person name="Horwitz B.A."/>
            <person name="Barry K.W."/>
            <person name="Condon B.J."/>
            <person name="Copeland A.C."/>
            <person name="Dhillon B."/>
            <person name="Glaser F."/>
            <person name="Hesse C.N."/>
            <person name="Kosti I."/>
            <person name="LaButti K."/>
            <person name="Lindquist E.A."/>
            <person name="Lucas S."/>
            <person name="Salamov A.A."/>
            <person name="Bradshaw R.E."/>
            <person name="Ciuffetti L."/>
            <person name="Hamelin R.C."/>
            <person name="Kema G.H.J."/>
            <person name="Lawrence C."/>
            <person name="Scott J.A."/>
            <person name="Spatafora J.W."/>
            <person name="Turgeon B.G."/>
            <person name="de Wit P.J.G.M."/>
            <person name="Zhong S."/>
            <person name="Goodwin S.B."/>
            <person name="Grigoriev I.V."/>
        </authorList>
    </citation>
    <scope>NUCLEOTIDE SEQUENCE [LARGE SCALE GENOMIC DNA]</scope>
    <source>
        <strain evidence="1 2">SO2202</strain>
    </source>
</reference>
<organism evidence="1 2">
    <name type="scientific">Sphaerulina musiva (strain SO2202)</name>
    <name type="common">Poplar stem canker fungus</name>
    <name type="synonym">Septoria musiva</name>
    <dbReference type="NCBI Taxonomy" id="692275"/>
    <lineage>
        <taxon>Eukaryota</taxon>
        <taxon>Fungi</taxon>
        <taxon>Dikarya</taxon>
        <taxon>Ascomycota</taxon>
        <taxon>Pezizomycotina</taxon>
        <taxon>Dothideomycetes</taxon>
        <taxon>Dothideomycetidae</taxon>
        <taxon>Mycosphaerellales</taxon>
        <taxon>Mycosphaerellaceae</taxon>
        <taxon>Sphaerulina</taxon>
    </lineage>
</organism>
<dbReference type="RefSeq" id="XP_016757374.1">
    <property type="nucleotide sequence ID" value="XM_016910569.1"/>
</dbReference>
<gene>
    <name evidence="1" type="ORF">SEPMUDRAFT_91788</name>
</gene>
<dbReference type="AlphaFoldDB" id="N1QFJ3"/>
<sequence>MSFRTKMLIEGFLSSQSNFRCELWVLGSVQHQILSTSARVPLMEEQLSQQS</sequence>
<keyword evidence="2" id="KW-1185">Reference proteome</keyword>
<dbReference type="Proteomes" id="UP000016931">
    <property type="component" value="Unassembled WGS sequence"/>
</dbReference>
<dbReference type="HOGENOM" id="CLU_3107926_0_0_1"/>
<name>N1QFJ3_SPHMS</name>